<reference evidence="3 4" key="1">
    <citation type="submission" date="2022-05" db="EMBL/GenBank/DDBJ databases">
        <authorList>
            <consortium name="Genoscope - CEA"/>
            <person name="William W."/>
        </authorList>
    </citation>
    <scope>NUCLEOTIDE SEQUENCE [LARGE SCALE GENOMIC DNA]</scope>
</reference>
<name>A0ABN8MH07_9CNID</name>
<sequence length="590" mass="66966">MNFSDFLKACSSAGKVTSPTLNSSAKFDTSFSLYLPAKDIASKVCKVNEENEFKTLMNYLHDLRCLIHFDHTDELKKIIILNPQWLIDVFKKVITVKPYDANEEKFLDSWLKLESKGILDEDLLAHVWGPLFNDKETCAPLIEIMEKFCLLCSWPFDTTSNKSYLVPSMLKSPPPKRITELAASAKFPPLFIKFKSGLVPAGLFPRLVLQLFQWGKDKLWRDDNPHLFNGFARFFTTEDDYSVILICNSSTVEIMSPSLHCQQDTTGINCCYAVKKQLGLMFECMRNEFCWLKNMKYEMSVLCPVCCKRRSVAYCRTHQKEGCEEEQCLHFLSLTELYRSKQGVFCTRSALANNTRVLVMQFVPWLPFKEQLLEAGKPDERLFAGNEGRPKQIPGAQSHPALILRLGYRVRQLKHHFCSLEHVEKAIAIPDEVSTALTSGSCDSEQVICQLKESFQLDQSSLEKPDCQTKQLIRCFARKAEVSNRVDVINRLREMTPAGTTGPLLCENLDVRGIPISLGRKLTIALCGDEWKIVAEKLGLTAPEIRFLDERTLNPADALIGYIANQRYLSVGELYDVLCDCGLSVLADLL</sequence>
<dbReference type="SUPFAM" id="SSF47986">
    <property type="entry name" value="DEATH domain"/>
    <property type="match status" value="1"/>
</dbReference>
<evidence type="ECO:0000256" key="1">
    <source>
        <dbReference type="ARBA" id="ARBA00022737"/>
    </source>
</evidence>
<keyword evidence="4" id="KW-1185">Reference proteome</keyword>
<gene>
    <name evidence="3" type="ORF">PEVE_00034284</name>
</gene>
<dbReference type="EMBL" id="CALNXI010000517">
    <property type="protein sequence ID" value="CAH3028512.1"/>
    <property type="molecule type" value="Genomic_DNA"/>
</dbReference>
<evidence type="ECO:0000313" key="3">
    <source>
        <dbReference type="EMBL" id="CAH3028512.1"/>
    </source>
</evidence>
<feature type="domain" description="COR" evidence="2">
    <location>
        <begin position="43"/>
        <end position="170"/>
    </location>
</feature>
<keyword evidence="1" id="KW-0677">Repeat</keyword>
<evidence type="ECO:0000259" key="2">
    <source>
        <dbReference type="Pfam" id="PF16095"/>
    </source>
</evidence>
<protein>
    <recommendedName>
        <fullName evidence="2">COR domain-containing protein</fullName>
    </recommendedName>
</protein>
<evidence type="ECO:0000313" key="4">
    <source>
        <dbReference type="Proteomes" id="UP001159427"/>
    </source>
</evidence>
<proteinExistence type="predicted"/>
<dbReference type="CDD" id="cd01670">
    <property type="entry name" value="Death"/>
    <property type="match status" value="1"/>
</dbReference>
<dbReference type="Pfam" id="PF16095">
    <property type="entry name" value="COR-A"/>
    <property type="match status" value="1"/>
</dbReference>
<comment type="caution">
    <text evidence="3">The sequence shown here is derived from an EMBL/GenBank/DDBJ whole genome shotgun (WGS) entry which is preliminary data.</text>
</comment>
<dbReference type="Gene3D" id="1.10.10.10">
    <property type="entry name" value="Winged helix-like DNA-binding domain superfamily/Winged helix DNA-binding domain"/>
    <property type="match status" value="1"/>
</dbReference>
<organism evidence="3 4">
    <name type="scientific">Porites evermanni</name>
    <dbReference type="NCBI Taxonomy" id="104178"/>
    <lineage>
        <taxon>Eukaryota</taxon>
        <taxon>Metazoa</taxon>
        <taxon>Cnidaria</taxon>
        <taxon>Anthozoa</taxon>
        <taxon>Hexacorallia</taxon>
        <taxon>Scleractinia</taxon>
        <taxon>Fungiina</taxon>
        <taxon>Poritidae</taxon>
        <taxon>Porites</taxon>
    </lineage>
</organism>
<dbReference type="InterPro" id="IPR036388">
    <property type="entry name" value="WH-like_DNA-bd_sf"/>
</dbReference>
<dbReference type="InterPro" id="IPR032171">
    <property type="entry name" value="COR-A"/>
</dbReference>
<dbReference type="Proteomes" id="UP001159427">
    <property type="component" value="Unassembled WGS sequence"/>
</dbReference>
<dbReference type="InterPro" id="IPR011029">
    <property type="entry name" value="DEATH-like_dom_sf"/>
</dbReference>
<dbReference type="Gene3D" id="1.10.533.10">
    <property type="entry name" value="Death Domain, Fas"/>
    <property type="match status" value="1"/>
</dbReference>
<accession>A0ABN8MH07</accession>